<proteinExistence type="predicted"/>
<evidence type="ECO:0000256" key="5">
    <source>
        <dbReference type="ARBA" id="ARBA00023242"/>
    </source>
</evidence>
<sequence length="266" mass="29560">MLGELQQGVAVIGGSFGIRPVDVDEYASENTKRFTVDSLLQIRRPAAAVNKRPDISFDGETNTEVDNQRKGKPRRNRTTFSSCQLRALEKVFERTHYPDAFVREELAKRVSLSEARVQVWFQNRRAKFRRNERSSLSRTISPAASVGSDRSPNIEQPLLPRSNTNSLLVHSEQPFTTSGSGFGGLLDYSAWKSNGMPPCGMFQHTSGYPAFLPVSAGGPPHGSSSMPSMSVSNCLVPNHHPGYMVSTNLASMRIRPQEYYMDPPHM</sequence>
<evidence type="ECO:0000256" key="3">
    <source>
        <dbReference type="ARBA" id="ARBA00023125"/>
    </source>
</evidence>
<protein>
    <submittedName>
        <fullName evidence="10">Homeobox domain,Homeobox domain-like,Homeobox, conserved site</fullName>
    </submittedName>
</protein>
<dbReference type="GO" id="GO:0005634">
    <property type="term" value="C:nucleus"/>
    <property type="evidence" value="ECO:0007669"/>
    <property type="project" value="UniProtKB-SubCell"/>
</dbReference>
<dbReference type="PANTHER" id="PTHR46385:SF3">
    <property type="entry name" value="PAIRED MESODERM HOMEOBOX PROTEIN 2"/>
    <property type="match status" value="1"/>
</dbReference>
<organism evidence="10 11">
    <name type="scientific">Cinara cedri</name>
    <dbReference type="NCBI Taxonomy" id="506608"/>
    <lineage>
        <taxon>Eukaryota</taxon>
        <taxon>Metazoa</taxon>
        <taxon>Ecdysozoa</taxon>
        <taxon>Arthropoda</taxon>
        <taxon>Hexapoda</taxon>
        <taxon>Insecta</taxon>
        <taxon>Pterygota</taxon>
        <taxon>Neoptera</taxon>
        <taxon>Paraneoptera</taxon>
        <taxon>Hemiptera</taxon>
        <taxon>Sternorrhyncha</taxon>
        <taxon>Aphidomorpha</taxon>
        <taxon>Aphidoidea</taxon>
        <taxon>Aphididae</taxon>
        <taxon>Lachninae</taxon>
        <taxon>Cinara</taxon>
    </lineage>
</organism>
<dbReference type="OrthoDB" id="6159439at2759"/>
<dbReference type="Gene3D" id="1.10.10.60">
    <property type="entry name" value="Homeodomain-like"/>
    <property type="match status" value="1"/>
</dbReference>
<dbReference type="Proteomes" id="UP000325440">
    <property type="component" value="Unassembled WGS sequence"/>
</dbReference>
<evidence type="ECO:0000313" key="11">
    <source>
        <dbReference type="Proteomes" id="UP000325440"/>
    </source>
</evidence>
<dbReference type="EMBL" id="CABPRJ010000486">
    <property type="protein sequence ID" value="VVC28979.1"/>
    <property type="molecule type" value="Genomic_DNA"/>
</dbReference>
<dbReference type="FunFam" id="1.10.10.60:FF:000066">
    <property type="entry name" value="Paired mesoderm homeobox protein 1"/>
    <property type="match status" value="1"/>
</dbReference>
<feature type="DNA-binding region" description="Homeobox" evidence="6">
    <location>
        <begin position="73"/>
        <end position="132"/>
    </location>
</feature>
<dbReference type="Pfam" id="PF00046">
    <property type="entry name" value="Homeodomain"/>
    <property type="match status" value="1"/>
</dbReference>
<dbReference type="PROSITE" id="PS50071">
    <property type="entry name" value="HOMEOBOX_2"/>
    <property type="match status" value="1"/>
</dbReference>
<evidence type="ECO:0000259" key="9">
    <source>
        <dbReference type="PROSITE" id="PS50071"/>
    </source>
</evidence>
<dbReference type="AlphaFoldDB" id="A0A5E4MA55"/>
<dbReference type="GO" id="GO:0000981">
    <property type="term" value="F:DNA-binding transcription factor activity, RNA polymerase II-specific"/>
    <property type="evidence" value="ECO:0007669"/>
    <property type="project" value="InterPro"/>
</dbReference>
<dbReference type="CDD" id="cd00086">
    <property type="entry name" value="homeodomain"/>
    <property type="match status" value="1"/>
</dbReference>
<dbReference type="PANTHER" id="PTHR46385">
    <property type="entry name" value="PAIRED MESODERM HOMEOBOX PROTEIN 1-RELATED"/>
    <property type="match status" value="1"/>
</dbReference>
<accession>A0A5E4MA55</accession>
<feature type="compositionally biased region" description="Polar residues" evidence="8">
    <location>
        <begin position="139"/>
        <end position="154"/>
    </location>
</feature>
<dbReference type="SMART" id="SM00389">
    <property type="entry name" value="HOX"/>
    <property type="match status" value="1"/>
</dbReference>
<evidence type="ECO:0000256" key="8">
    <source>
        <dbReference type="SAM" id="MobiDB-lite"/>
    </source>
</evidence>
<evidence type="ECO:0000256" key="1">
    <source>
        <dbReference type="ARBA" id="ARBA00004123"/>
    </source>
</evidence>
<feature type="region of interest" description="Disordered" evidence="8">
    <location>
        <begin position="53"/>
        <end position="78"/>
    </location>
</feature>
<evidence type="ECO:0000256" key="6">
    <source>
        <dbReference type="PROSITE-ProRule" id="PRU00108"/>
    </source>
</evidence>
<comment type="subcellular location">
    <subcellularLocation>
        <location evidence="1 6 7">Nucleus</location>
    </subcellularLocation>
</comment>
<dbReference type="InterPro" id="IPR009057">
    <property type="entry name" value="Homeodomain-like_sf"/>
</dbReference>
<keyword evidence="4 6" id="KW-0371">Homeobox</keyword>
<dbReference type="GO" id="GO:0000978">
    <property type="term" value="F:RNA polymerase II cis-regulatory region sequence-specific DNA binding"/>
    <property type="evidence" value="ECO:0007669"/>
    <property type="project" value="TreeGrafter"/>
</dbReference>
<feature type="region of interest" description="Disordered" evidence="8">
    <location>
        <begin position="139"/>
        <end position="159"/>
    </location>
</feature>
<keyword evidence="3 6" id="KW-0238">DNA-binding</keyword>
<dbReference type="PROSITE" id="PS00027">
    <property type="entry name" value="HOMEOBOX_1"/>
    <property type="match status" value="1"/>
</dbReference>
<evidence type="ECO:0000313" key="10">
    <source>
        <dbReference type="EMBL" id="VVC28979.1"/>
    </source>
</evidence>
<gene>
    <name evidence="10" type="ORF">CINCED_3A003308</name>
</gene>
<evidence type="ECO:0000256" key="7">
    <source>
        <dbReference type="RuleBase" id="RU000682"/>
    </source>
</evidence>
<keyword evidence="5 6" id="KW-0539">Nucleus</keyword>
<dbReference type="SUPFAM" id="SSF46689">
    <property type="entry name" value="Homeodomain-like"/>
    <property type="match status" value="1"/>
</dbReference>
<keyword evidence="2" id="KW-0217">Developmental protein</keyword>
<evidence type="ECO:0000256" key="4">
    <source>
        <dbReference type="ARBA" id="ARBA00023155"/>
    </source>
</evidence>
<dbReference type="InterPro" id="IPR043378">
    <property type="entry name" value="PRRX1/2"/>
</dbReference>
<name>A0A5E4MA55_9HEMI</name>
<dbReference type="InterPro" id="IPR017970">
    <property type="entry name" value="Homeobox_CS"/>
</dbReference>
<dbReference type="InterPro" id="IPR001356">
    <property type="entry name" value="HD"/>
</dbReference>
<evidence type="ECO:0000256" key="2">
    <source>
        <dbReference type="ARBA" id="ARBA00022473"/>
    </source>
</evidence>
<feature type="domain" description="Homeobox" evidence="9">
    <location>
        <begin position="71"/>
        <end position="131"/>
    </location>
</feature>
<keyword evidence="11" id="KW-1185">Reference proteome</keyword>
<reference evidence="10 11" key="1">
    <citation type="submission" date="2019-08" db="EMBL/GenBank/DDBJ databases">
        <authorList>
            <person name="Alioto T."/>
            <person name="Alioto T."/>
            <person name="Gomez Garrido J."/>
        </authorList>
    </citation>
    <scope>NUCLEOTIDE SEQUENCE [LARGE SCALE GENOMIC DNA]</scope>
</reference>